<sequence length="400" mass="43075">MPPAPTTAHKRPWPSSTPPALLIAVVDLHPLAWSLLSNLQPIPSSPSHEKEKAPIAPLTLGEFATNLMVFLNAHLASRWGNEVVVYGATAGKAVLLYPQPGEPSTPQPNFYQPFQMLDSRFEEQLKAVFAAEEERLAEVEGKGLNDPPALVSALTKALCYINRLRPPEVHSTGMAIVDDGKSSNPEQPESRILVLNATPGGAEDEAALNGKTAKASGGSGGQRGYVGLMNCVFAAQKAHIPIDVLTLPPESTKTSPPIFLQQAAHLTGGIYWRWNGRGGILQYLHSLYLPPPSLRKRPFTQPPQDAVDFRAVCFCHQDVVDVGFVCSVCLSIFCQPKPVCPMCKTKFPRNAWGTLKELAANVEPIPLPNTVPAPLQKKQRPATNGASNGPPPGAEVIEIL</sequence>
<evidence type="ECO:0000256" key="2">
    <source>
        <dbReference type="ARBA" id="ARBA00004123"/>
    </source>
</evidence>
<evidence type="ECO:0000256" key="4">
    <source>
        <dbReference type="ARBA" id="ARBA00021280"/>
    </source>
</evidence>
<dbReference type="GO" id="GO:0006355">
    <property type="term" value="P:regulation of DNA-templated transcription"/>
    <property type="evidence" value="ECO:0007669"/>
    <property type="project" value="InterPro"/>
</dbReference>
<dbReference type="STRING" id="879819.A0A0J0XKM8"/>
<dbReference type="OrthoDB" id="17307at2759"/>
<dbReference type="PANTHER" id="PTHR12831:SF0">
    <property type="entry name" value="GENERAL TRANSCRIPTION FACTOR IIH SUBUNIT 3"/>
    <property type="match status" value="1"/>
</dbReference>
<dbReference type="Gene3D" id="3.40.50.410">
    <property type="entry name" value="von Willebrand factor, type A domain"/>
    <property type="match status" value="1"/>
</dbReference>
<comment type="function">
    <text evidence="1 14">Component of the general transcription and DNA repair factor IIH (TFIIH) core complex, which is involved in general and transcription-coupled nucleotide excision repair (NER) of damaged DNA and, when complexed to TFIIK, in RNA transcription by RNA polymerase II. In NER, TFIIH acts by opening DNA around the lesion to allow the excision of the damaged oligonucleotide and its replacement by a new DNA fragment. In transcription, TFIIH has an essential role in transcription initiation. When the pre-initiation complex (PIC) has been established, TFIIH is required for promoter opening and promoter escape. Phosphorylation of the C-terminal tail (CTD) of the largest subunit of RNA polymerase II by the kinase module TFIIK controls the initiation of transcription.</text>
</comment>
<evidence type="ECO:0000256" key="8">
    <source>
        <dbReference type="ARBA" id="ARBA00022833"/>
    </source>
</evidence>
<evidence type="ECO:0000313" key="17">
    <source>
        <dbReference type="Proteomes" id="UP000053611"/>
    </source>
</evidence>
<protein>
    <recommendedName>
        <fullName evidence="4 14">General transcription and DNA repair factor IIH subunit TFB4</fullName>
        <shortName evidence="14">TFIIH subunit TFB4</shortName>
    </recommendedName>
    <alternativeName>
        <fullName evidence="13 14">RNA polymerase II transcription factor B subunit 4</fullName>
    </alternativeName>
</protein>
<dbReference type="PANTHER" id="PTHR12831">
    <property type="entry name" value="TRANSCRIPTION INITIATION FACTOR IIH TFIIH , POLYPEPTIDE 3-RELATED"/>
    <property type="match status" value="1"/>
</dbReference>
<dbReference type="GO" id="GO:0000439">
    <property type="term" value="C:transcription factor TFIIH core complex"/>
    <property type="evidence" value="ECO:0007669"/>
    <property type="project" value="UniProtKB-UniRule"/>
</dbReference>
<keyword evidence="9 14" id="KW-0805">Transcription regulation</keyword>
<dbReference type="AlphaFoldDB" id="A0A0J0XKM8"/>
<comment type="similarity">
    <text evidence="3 14">Belongs to the TFB4 family.</text>
</comment>
<evidence type="ECO:0000256" key="11">
    <source>
        <dbReference type="ARBA" id="ARBA00023204"/>
    </source>
</evidence>
<keyword evidence="6 14" id="KW-0227">DNA damage</keyword>
<feature type="region of interest" description="Disordered" evidence="15">
    <location>
        <begin position="370"/>
        <end position="394"/>
    </location>
</feature>
<dbReference type="RefSeq" id="XP_018278159.1">
    <property type="nucleotide sequence ID" value="XM_018423436.1"/>
</dbReference>
<reference evidence="16 17" key="1">
    <citation type="submission" date="2015-03" db="EMBL/GenBank/DDBJ databases">
        <title>Genomics and transcriptomics of the oil-accumulating basidiomycete yeast T. oleaginosus allow insights into substrate utilization and the diverse evolutionary trajectories of mating systems in fungi.</title>
        <authorList>
            <consortium name="DOE Joint Genome Institute"/>
            <person name="Kourist R."/>
            <person name="Kracht O."/>
            <person name="Bracharz F."/>
            <person name="Lipzen A."/>
            <person name="Nolan M."/>
            <person name="Ohm R."/>
            <person name="Grigoriev I."/>
            <person name="Sun S."/>
            <person name="Heitman J."/>
            <person name="Bruck T."/>
            <person name="Nowrousian M."/>
        </authorList>
    </citation>
    <scope>NUCLEOTIDE SEQUENCE [LARGE SCALE GENOMIC DNA]</scope>
    <source>
        <strain evidence="16 17">IBC0246</strain>
    </source>
</reference>
<comment type="subcellular location">
    <subcellularLocation>
        <location evidence="2 14">Nucleus</location>
    </subcellularLocation>
</comment>
<comment type="subunit">
    <text evidence="14">Component of the 7-subunit TFIIH core complex composed of XPB/SSL2, XPD/RAD3, SSL1, TFB1, TFB2, TFB4 and TFB5, which is active in NER. The core complex associates with the 3-subunit CTD-kinase module TFIIK composed of CCL1, KIN28 and TFB3 to form the 10-subunit holoenzyme (holo-TFIIH) active in transcription.</text>
</comment>
<evidence type="ECO:0000256" key="1">
    <source>
        <dbReference type="ARBA" id="ARBA00002817"/>
    </source>
</evidence>
<evidence type="ECO:0000313" key="16">
    <source>
        <dbReference type="EMBL" id="KLT41668.1"/>
    </source>
</evidence>
<dbReference type="EMBL" id="KQ087214">
    <property type="protein sequence ID" value="KLT41668.1"/>
    <property type="molecule type" value="Genomic_DNA"/>
</dbReference>
<keyword evidence="17" id="KW-1185">Reference proteome</keyword>
<dbReference type="InterPro" id="IPR004600">
    <property type="entry name" value="TFIIH_Tfb4/GTF2H3"/>
</dbReference>
<evidence type="ECO:0000256" key="3">
    <source>
        <dbReference type="ARBA" id="ARBA00005273"/>
    </source>
</evidence>
<keyword evidence="8 14" id="KW-0862">Zinc</keyword>
<keyword evidence="11 14" id="KW-0234">DNA repair</keyword>
<dbReference type="Proteomes" id="UP000053611">
    <property type="component" value="Unassembled WGS sequence"/>
</dbReference>
<proteinExistence type="inferred from homology"/>
<keyword evidence="12 14" id="KW-0539">Nucleus</keyword>
<dbReference type="GeneID" id="28984039"/>
<dbReference type="GO" id="GO:0008270">
    <property type="term" value="F:zinc ion binding"/>
    <property type="evidence" value="ECO:0007669"/>
    <property type="project" value="UniProtKB-KW"/>
</dbReference>
<dbReference type="GO" id="GO:0006289">
    <property type="term" value="P:nucleotide-excision repair"/>
    <property type="evidence" value="ECO:0007669"/>
    <property type="project" value="UniProtKB-UniRule"/>
</dbReference>
<evidence type="ECO:0000256" key="5">
    <source>
        <dbReference type="ARBA" id="ARBA00022723"/>
    </source>
</evidence>
<evidence type="ECO:0000256" key="14">
    <source>
        <dbReference type="RuleBase" id="RU368090"/>
    </source>
</evidence>
<evidence type="ECO:0000256" key="13">
    <source>
        <dbReference type="ARBA" id="ARBA00033341"/>
    </source>
</evidence>
<gene>
    <name evidence="16" type="ORF">CC85DRAFT_286203</name>
</gene>
<evidence type="ECO:0000256" key="12">
    <source>
        <dbReference type="ARBA" id="ARBA00023242"/>
    </source>
</evidence>
<dbReference type="InterPro" id="IPR036465">
    <property type="entry name" value="vWFA_dom_sf"/>
</dbReference>
<evidence type="ECO:0000256" key="9">
    <source>
        <dbReference type="ARBA" id="ARBA00023015"/>
    </source>
</evidence>
<keyword evidence="7 14" id="KW-0863">Zinc-finger</keyword>
<evidence type="ECO:0000256" key="10">
    <source>
        <dbReference type="ARBA" id="ARBA00023163"/>
    </source>
</evidence>
<evidence type="ECO:0000256" key="6">
    <source>
        <dbReference type="ARBA" id="ARBA00022763"/>
    </source>
</evidence>
<dbReference type="Pfam" id="PF03850">
    <property type="entry name" value="Tfb4"/>
    <property type="match status" value="1"/>
</dbReference>
<keyword evidence="5 14" id="KW-0479">Metal-binding</keyword>
<organism evidence="16 17">
    <name type="scientific">Cutaneotrichosporon oleaginosum</name>
    <dbReference type="NCBI Taxonomy" id="879819"/>
    <lineage>
        <taxon>Eukaryota</taxon>
        <taxon>Fungi</taxon>
        <taxon>Dikarya</taxon>
        <taxon>Basidiomycota</taxon>
        <taxon>Agaricomycotina</taxon>
        <taxon>Tremellomycetes</taxon>
        <taxon>Trichosporonales</taxon>
        <taxon>Trichosporonaceae</taxon>
        <taxon>Cutaneotrichosporon</taxon>
    </lineage>
</organism>
<evidence type="ECO:0000256" key="7">
    <source>
        <dbReference type="ARBA" id="ARBA00022771"/>
    </source>
</evidence>
<dbReference type="GO" id="GO:0005675">
    <property type="term" value="C:transcription factor TFIIH holo complex"/>
    <property type="evidence" value="ECO:0007669"/>
    <property type="project" value="UniProtKB-UniRule"/>
</dbReference>
<evidence type="ECO:0000256" key="15">
    <source>
        <dbReference type="SAM" id="MobiDB-lite"/>
    </source>
</evidence>
<accession>A0A0J0XKM8</accession>
<keyword evidence="10 14" id="KW-0804">Transcription</keyword>
<name>A0A0J0XKM8_9TREE</name>